<reference evidence="1 2" key="1">
    <citation type="submission" date="2018-12" db="EMBL/GenBank/DDBJ databases">
        <authorList>
            <consortium name="Pathogen Informatics"/>
        </authorList>
    </citation>
    <scope>NUCLEOTIDE SEQUENCE [LARGE SCALE GENOMIC DNA]</scope>
    <source>
        <strain evidence="1 2">NCTC10437</strain>
    </source>
</reference>
<dbReference type="KEGG" id="mauu:NCTC10437_05063"/>
<protein>
    <submittedName>
        <fullName evidence="1">Protein of uncharacterized function (DUF2867)</fullName>
    </submittedName>
</protein>
<evidence type="ECO:0000313" key="2">
    <source>
        <dbReference type="Proteomes" id="UP000279306"/>
    </source>
</evidence>
<dbReference type="Proteomes" id="UP000279306">
    <property type="component" value="Chromosome"/>
</dbReference>
<dbReference type="AlphaFoldDB" id="A0A448J079"/>
<proteinExistence type="predicted"/>
<dbReference type="OrthoDB" id="3296590at2"/>
<dbReference type="STRING" id="1791.GCA_001049355_04350"/>
<gene>
    <name evidence="1" type="ORF">NCTC10437_05063</name>
</gene>
<sequence length="159" mass="17244">MTTSRRGTIDPIEAGDDVRRCSTLARIDHIDAHLMHVESGALASPEWWAREILEGTTAAMRVRLRAGWTMLGIGLRHSDANTVAGWPIAHSSAEYVRLQGDSRLGLTGQLITRVTADGIVFATVVHLGNPVARALWSAVLPTHLTIVRSLLHDAAERVG</sequence>
<dbReference type="EMBL" id="LR134356">
    <property type="protein sequence ID" value="VEG58041.1"/>
    <property type="molecule type" value="Genomic_DNA"/>
</dbReference>
<accession>A0A448J079</accession>
<dbReference type="RefSeq" id="WP_048634199.1">
    <property type="nucleotide sequence ID" value="NZ_CVQQ01000017.1"/>
</dbReference>
<keyword evidence="2" id="KW-1185">Reference proteome</keyword>
<evidence type="ECO:0000313" key="1">
    <source>
        <dbReference type="EMBL" id="VEG58041.1"/>
    </source>
</evidence>
<name>A0A448J079_MYCAU</name>
<organism evidence="1 2">
    <name type="scientific">Mycolicibacterium aurum</name>
    <name type="common">Mycobacterium aurum</name>
    <dbReference type="NCBI Taxonomy" id="1791"/>
    <lineage>
        <taxon>Bacteria</taxon>
        <taxon>Bacillati</taxon>
        <taxon>Actinomycetota</taxon>
        <taxon>Actinomycetes</taxon>
        <taxon>Mycobacteriales</taxon>
        <taxon>Mycobacteriaceae</taxon>
        <taxon>Mycolicibacterium</taxon>
    </lineage>
</organism>